<dbReference type="AlphaFoldDB" id="A0A516TMA7"/>
<reference evidence="11" key="1">
    <citation type="submission" date="2019-03" db="EMBL/GenBank/DDBJ databases">
        <title>Complete genome of Methylacidiphilum kamchatkense Kam1.</title>
        <authorList>
            <person name="Kruse T."/>
            <person name="Murarilal Ratnadevi C."/>
            <person name="Erikstad H.-A."/>
            <person name="Birkeland N.-K."/>
        </authorList>
    </citation>
    <scope>NUCLEOTIDE SEQUENCE [LARGE SCALE GENOMIC DNA]</scope>
    <source>
        <strain evidence="11">kam1</strain>
    </source>
</reference>
<keyword evidence="6 9" id="KW-0067">ATP-binding</keyword>
<dbReference type="PANTHER" id="PTHR43210:SF2">
    <property type="entry name" value="ATP-DEPENDENT DETHIOBIOTIN SYNTHETASE BIOD 2"/>
    <property type="match status" value="1"/>
</dbReference>
<evidence type="ECO:0000256" key="9">
    <source>
        <dbReference type="HAMAP-Rule" id="MF_00336"/>
    </source>
</evidence>
<dbReference type="GO" id="GO:0005829">
    <property type="term" value="C:cytosol"/>
    <property type="evidence" value="ECO:0007669"/>
    <property type="project" value="TreeGrafter"/>
</dbReference>
<keyword evidence="5 9" id="KW-0093">Biotin biosynthesis</keyword>
<dbReference type="OrthoDB" id="9802097at2"/>
<sequence length="214" mass="23856">MTVFITGTDTGVGKTAFSYELVKYWRAKGYNAIGLKPISTGGREDAIRLWEASDKRISLDNLNPFYFSEPMAPAIAAELEGKIIHLMDVQKAITHMVEGFSHVVIEGIGGWLTPISRKWLLRELVQILHCPVVIVAHTRLGYLNHTFLTIENILAADIAIKGLILNQYASLGVVPMAIELIETRYNIPIALIDDFRKSPFCCPQWLEDASSNSL</sequence>
<evidence type="ECO:0000256" key="8">
    <source>
        <dbReference type="ARBA" id="ARBA00047386"/>
    </source>
</evidence>
<dbReference type="UniPathway" id="UPA00078">
    <property type="reaction ID" value="UER00161"/>
</dbReference>
<dbReference type="KEGG" id="mkc:kam1_1148"/>
<feature type="active site" evidence="9">
    <location>
        <position position="36"/>
    </location>
</feature>
<gene>
    <name evidence="9" type="primary">bioD</name>
    <name evidence="10" type="ORF">kam1_1148</name>
</gene>
<dbReference type="PIRSF" id="PIRSF006755">
    <property type="entry name" value="DTB_synth"/>
    <property type="match status" value="1"/>
</dbReference>
<evidence type="ECO:0000313" key="11">
    <source>
        <dbReference type="Proteomes" id="UP000315925"/>
    </source>
</evidence>
<keyword evidence="2 9" id="KW-0436">Ligase</keyword>
<dbReference type="GO" id="GO:0009102">
    <property type="term" value="P:biotin biosynthetic process"/>
    <property type="evidence" value="ECO:0007669"/>
    <property type="project" value="UniProtKB-UniRule"/>
</dbReference>
<feature type="binding site" evidence="9">
    <location>
        <begin position="166"/>
        <end position="167"/>
    </location>
    <ligand>
        <name>ATP</name>
        <dbReference type="ChEBI" id="CHEBI:30616"/>
    </ligand>
</feature>
<feature type="binding site" evidence="9">
    <location>
        <position position="45"/>
    </location>
    <ligand>
        <name>Mg(2+)</name>
        <dbReference type="ChEBI" id="CHEBI:18420"/>
    </ligand>
</feature>
<evidence type="ECO:0000256" key="7">
    <source>
        <dbReference type="ARBA" id="ARBA00022842"/>
    </source>
</evidence>
<dbReference type="GO" id="GO:0005524">
    <property type="term" value="F:ATP binding"/>
    <property type="evidence" value="ECO:0007669"/>
    <property type="project" value="UniProtKB-UniRule"/>
</dbReference>
<comment type="catalytic activity">
    <reaction evidence="9">
        <text>(7R,8S)-7,8-diammoniononanoate + CO2 + ATP = (4R,5S)-dethiobiotin + ADP + phosphate + 3 H(+)</text>
        <dbReference type="Rhea" id="RHEA:15805"/>
        <dbReference type="ChEBI" id="CHEBI:15378"/>
        <dbReference type="ChEBI" id="CHEBI:16526"/>
        <dbReference type="ChEBI" id="CHEBI:30616"/>
        <dbReference type="ChEBI" id="CHEBI:43474"/>
        <dbReference type="ChEBI" id="CHEBI:149469"/>
        <dbReference type="ChEBI" id="CHEBI:149473"/>
        <dbReference type="ChEBI" id="CHEBI:456216"/>
        <dbReference type="EC" id="6.3.3.3"/>
    </reaction>
</comment>
<keyword evidence="1 9" id="KW-0963">Cytoplasm</keyword>
<keyword evidence="7 9" id="KW-0460">Magnesium</keyword>
<name>A0A516TMA7_9BACT</name>
<feature type="binding site" evidence="9">
    <location>
        <position position="40"/>
    </location>
    <ligand>
        <name>substrate</name>
    </ligand>
</feature>
<evidence type="ECO:0000256" key="2">
    <source>
        <dbReference type="ARBA" id="ARBA00022598"/>
    </source>
</evidence>
<organism evidence="10 11">
    <name type="scientific">Methylacidiphilum kamchatkense Kam1</name>
    <dbReference type="NCBI Taxonomy" id="1202785"/>
    <lineage>
        <taxon>Bacteria</taxon>
        <taxon>Pseudomonadati</taxon>
        <taxon>Verrucomicrobiota</taxon>
        <taxon>Methylacidiphilae</taxon>
        <taxon>Methylacidiphilales</taxon>
        <taxon>Methylacidiphilaceae</taxon>
        <taxon>Methylacidiphilum (ex Ratnadevi et al. 2023)</taxon>
    </lineage>
</organism>
<evidence type="ECO:0000256" key="3">
    <source>
        <dbReference type="ARBA" id="ARBA00022723"/>
    </source>
</evidence>
<dbReference type="RefSeq" id="WP_052250543.1">
    <property type="nucleotide sequence ID" value="NZ_CP037899.1"/>
</dbReference>
<comment type="cofactor">
    <cofactor evidence="9">
        <name>Mg(2+)</name>
        <dbReference type="ChEBI" id="CHEBI:18420"/>
    </cofactor>
</comment>
<evidence type="ECO:0000256" key="5">
    <source>
        <dbReference type="ARBA" id="ARBA00022756"/>
    </source>
</evidence>
<dbReference type="Pfam" id="PF13500">
    <property type="entry name" value="AAA_26"/>
    <property type="match status" value="1"/>
</dbReference>
<dbReference type="NCBIfam" id="TIGR00347">
    <property type="entry name" value="bioD"/>
    <property type="match status" value="1"/>
</dbReference>
<feature type="binding site" evidence="9">
    <location>
        <begin position="106"/>
        <end position="109"/>
    </location>
    <ligand>
        <name>ATP</name>
        <dbReference type="ChEBI" id="CHEBI:30616"/>
    </ligand>
</feature>
<keyword evidence="4 9" id="KW-0547">Nucleotide-binding</keyword>
<dbReference type="InterPro" id="IPR004472">
    <property type="entry name" value="DTB_synth_BioD"/>
</dbReference>
<dbReference type="SUPFAM" id="SSF52540">
    <property type="entry name" value="P-loop containing nucleoside triphosphate hydrolases"/>
    <property type="match status" value="1"/>
</dbReference>
<dbReference type="EC" id="6.3.3.3" evidence="9"/>
<dbReference type="GO" id="GO:0004141">
    <property type="term" value="F:dethiobiotin synthase activity"/>
    <property type="evidence" value="ECO:0007669"/>
    <property type="project" value="UniProtKB-UniRule"/>
</dbReference>
<comment type="similarity">
    <text evidence="9">Belongs to the dethiobiotin synthetase family.</text>
</comment>
<dbReference type="PANTHER" id="PTHR43210">
    <property type="entry name" value="DETHIOBIOTIN SYNTHETASE"/>
    <property type="match status" value="1"/>
</dbReference>
<dbReference type="Gene3D" id="3.40.50.300">
    <property type="entry name" value="P-loop containing nucleotide triphosphate hydrolases"/>
    <property type="match status" value="1"/>
</dbReference>
<feature type="binding site" evidence="9">
    <location>
        <position position="15"/>
    </location>
    <ligand>
        <name>Mg(2+)</name>
        <dbReference type="ChEBI" id="CHEBI:18420"/>
    </ligand>
</feature>
<comment type="catalytic activity">
    <reaction evidence="8">
        <text>(7R,8S)-8-amino-7-(carboxyamino)nonanoate + ATP = (4R,5S)-dethiobiotin + ADP + phosphate + H(+)</text>
        <dbReference type="Rhea" id="RHEA:63684"/>
        <dbReference type="ChEBI" id="CHEBI:15378"/>
        <dbReference type="ChEBI" id="CHEBI:30616"/>
        <dbReference type="ChEBI" id="CHEBI:43474"/>
        <dbReference type="ChEBI" id="CHEBI:149470"/>
        <dbReference type="ChEBI" id="CHEBI:149473"/>
        <dbReference type="ChEBI" id="CHEBI:456216"/>
    </reaction>
</comment>
<accession>A0A516TMA7</accession>
<dbReference type="InterPro" id="IPR027417">
    <property type="entry name" value="P-loop_NTPase"/>
</dbReference>
<comment type="function">
    <text evidence="9">Catalyzes a mechanistically unusual reaction, the ATP-dependent insertion of CO2 between the N7 and N8 nitrogen atoms of 7,8-diaminopelargonic acid (DAPA, also called 7,8-diammoniononanoate) to form a ureido ring.</text>
</comment>
<feature type="binding site" evidence="9">
    <location>
        <position position="45"/>
    </location>
    <ligand>
        <name>ATP</name>
        <dbReference type="ChEBI" id="CHEBI:30616"/>
    </ligand>
</feature>
<comment type="pathway">
    <text evidence="9">Cofactor biosynthesis; biotin biosynthesis; biotin from 7,8-diaminononanoate: step 1/2.</text>
</comment>
<evidence type="ECO:0000313" key="10">
    <source>
        <dbReference type="EMBL" id="QDQ42376.1"/>
    </source>
</evidence>
<comment type="subcellular location">
    <subcellularLocation>
        <location evidence="9">Cytoplasm</location>
    </subcellularLocation>
</comment>
<keyword evidence="3 9" id="KW-0479">Metal-binding</keyword>
<comment type="subunit">
    <text evidence="9">Homodimer.</text>
</comment>
<dbReference type="CDD" id="cd03109">
    <property type="entry name" value="DTBS"/>
    <property type="match status" value="1"/>
</dbReference>
<dbReference type="EMBL" id="CP037899">
    <property type="protein sequence ID" value="QDQ42376.1"/>
    <property type="molecule type" value="Genomic_DNA"/>
</dbReference>
<dbReference type="Proteomes" id="UP000315925">
    <property type="component" value="Chromosome"/>
</dbReference>
<evidence type="ECO:0000256" key="1">
    <source>
        <dbReference type="ARBA" id="ARBA00022490"/>
    </source>
</evidence>
<comment type="caution">
    <text evidence="9">Lacks conserved residue(s) required for the propagation of feature annotation.</text>
</comment>
<proteinExistence type="inferred from homology"/>
<dbReference type="HAMAP" id="MF_00336">
    <property type="entry name" value="BioD"/>
    <property type="match status" value="1"/>
</dbReference>
<feature type="binding site" evidence="9">
    <location>
        <position position="106"/>
    </location>
    <ligand>
        <name>Mg(2+)</name>
        <dbReference type="ChEBI" id="CHEBI:18420"/>
    </ligand>
</feature>
<evidence type="ECO:0000256" key="4">
    <source>
        <dbReference type="ARBA" id="ARBA00022741"/>
    </source>
</evidence>
<dbReference type="GO" id="GO:0000287">
    <property type="term" value="F:magnesium ion binding"/>
    <property type="evidence" value="ECO:0007669"/>
    <property type="project" value="UniProtKB-UniRule"/>
</dbReference>
<protein>
    <recommendedName>
        <fullName evidence="9">ATP-dependent dethiobiotin synthetase BioD</fullName>
        <ecNumber evidence="9">6.3.3.3</ecNumber>
    </recommendedName>
    <alternativeName>
        <fullName evidence="9">DTB synthetase</fullName>
        <shortName evidence="9">DTBS</shortName>
    </alternativeName>
    <alternativeName>
        <fullName evidence="9">Dethiobiotin synthase</fullName>
    </alternativeName>
</protein>
<evidence type="ECO:0000256" key="6">
    <source>
        <dbReference type="ARBA" id="ARBA00022840"/>
    </source>
</evidence>